<dbReference type="InterPro" id="IPR006059">
    <property type="entry name" value="SBP"/>
</dbReference>
<dbReference type="SUPFAM" id="SSF53850">
    <property type="entry name" value="Periplasmic binding protein-like II"/>
    <property type="match status" value="1"/>
</dbReference>
<gene>
    <name evidence="2" type="ORF">A8806_101231</name>
</gene>
<reference evidence="2 3" key="1">
    <citation type="submission" date="2018-05" db="EMBL/GenBank/DDBJ databases">
        <title>The Hungate 1000. A catalogue of reference genomes from the rumen microbiome.</title>
        <authorList>
            <person name="Kelly W."/>
        </authorList>
    </citation>
    <scope>NUCLEOTIDE SEQUENCE [LARGE SCALE GENOMIC DNA]</scope>
    <source>
        <strain evidence="2 3">NLAE-zl-C242</strain>
    </source>
</reference>
<name>A0A2Y9BAI4_9FIRM</name>
<feature type="chain" id="PRO_5043162102" evidence="1">
    <location>
        <begin position="23"/>
        <end position="452"/>
    </location>
</feature>
<dbReference type="Pfam" id="PF13416">
    <property type="entry name" value="SBP_bac_8"/>
    <property type="match status" value="1"/>
</dbReference>
<dbReference type="PANTHER" id="PTHR43649">
    <property type="entry name" value="ARABINOSE-BINDING PROTEIN-RELATED"/>
    <property type="match status" value="1"/>
</dbReference>
<comment type="caution">
    <text evidence="2">The sequence shown here is derived from an EMBL/GenBank/DDBJ whole genome shotgun (WGS) entry which is preliminary data.</text>
</comment>
<evidence type="ECO:0000256" key="1">
    <source>
        <dbReference type="SAM" id="SignalP"/>
    </source>
</evidence>
<evidence type="ECO:0000313" key="3">
    <source>
        <dbReference type="Proteomes" id="UP000245845"/>
    </source>
</evidence>
<dbReference type="Gene3D" id="3.40.190.10">
    <property type="entry name" value="Periplasmic binding protein-like II"/>
    <property type="match status" value="2"/>
</dbReference>
<dbReference type="PANTHER" id="PTHR43649:SF14">
    <property type="entry name" value="BLR3389 PROTEIN"/>
    <property type="match status" value="1"/>
</dbReference>
<dbReference type="AlphaFoldDB" id="A0A2Y9BAI4"/>
<dbReference type="OrthoDB" id="1861912at2"/>
<feature type="signal peptide" evidence="1">
    <location>
        <begin position="1"/>
        <end position="22"/>
    </location>
</feature>
<organism evidence="2 3">
    <name type="scientific">Faecalicatena orotica</name>
    <dbReference type="NCBI Taxonomy" id="1544"/>
    <lineage>
        <taxon>Bacteria</taxon>
        <taxon>Bacillati</taxon>
        <taxon>Bacillota</taxon>
        <taxon>Clostridia</taxon>
        <taxon>Lachnospirales</taxon>
        <taxon>Lachnospiraceae</taxon>
        <taxon>Faecalicatena</taxon>
    </lineage>
</organism>
<protein>
    <submittedName>
        <fullName evidence="2">Carbohydrate ABC transporter substrate-binding protein (CUT1 family)</fullName>
    </submittedName>
</protein>
<dbReference type="Proteomes" id="UP000245845">
    <property type="component" value="Unassembled WGS sequence"/>
</dbReference>
<sequence>MRKRTQILSVVLAAAMVGGMLAGCSGTEKDAKESGAGGDSSKTTLTIMHMGTDEAIKNGDIESIMMDKAVDNFKSKYPDVELVEEIVSQEAGYETKLKTLAAANELPDLIMALPSMMGSFYENGQIQDLTPVLEANQEWADTFADGMFGDYTFGDHILGVPRCSIVNHVIYYNKDIFAKCGMDSFPANEQEFKEAVKTLKENGYIPLATGNKGKYAIASQVMPGILMKFNSNEWYEDVKNYNGASFEDESSVEAITYLKELMDLGLFNEDVNSLDPVQVRQMYYDGKAAMYIEGSWSVSNLINEASQEILDNTEITVFPPVKGKEELKGQIVGGQGWGISLREGLADDQQEAAVNFLKEMSAPEIQTLLIEGGSLATAKEVDYDESKLDPLFVKFLDMYNSYDKIVGCPEVQLSTAYMDASYVGYQEMSIGSLTPEELAAKLQEAHESAKKQ</sequence>
<keyword evidence="3" id="KW-1185">Reference proteome</keyword>
<dbReference type="InterPro" id="IPR050490">
    <property type="entry name" value="Bact_solute-bd_prot1"/>
</dbReference>
<evidence type="ECO:0000313" key="2">
    <source>
        <dbReference type="EMBL" id="PWJ31944.1"/>
    </source>
</evidence>
<accession>A0A2Y9BAI4</accession>
<proteinExistence type="predicted"/>
<dbReference type="EMBL" id="QGDL01000001">
    <property type="protein sequence ID" value="PWJ31944.1"/>
    <property type="molecule type" value="Genomic_DNA"/>
</dbReference>
<dbReference type="PROSITE" id="PS51257">
    <property type="entry name" value="PROKAR_LIPOPROTEIN"/>
    <property type="match status" value="1"/>
</dbReference>
<keyword evidence="1" id="KW-0732">Signal</keyword>
<dbReference type="RefSeq" id="WP_109729321.1">
    <property type="nucleotide sequence ID" value="NZ_BAAACK010000007.1"/>
</dbReference>